<evidence type="ECO:0000313" key="7">
    <source>
        <dbReference type="Proteomes" id="UP000295341"/>
    </source>
</evidence>
<comment type="caution">
    <text evidence="6">The sequence shown here is derived from an EMBL/GenBank/DDBJ whole genome shotgun (WGS) entry which is preliminary data.</text>
</comment>
<dbReference type="Gene3D" id="1.10.10.60">
    <property type="entry name" value="Homeodomain-like"/>
    <property type="match status" value="1"/>
</dbReference>
<dbReference type="AlphaFoldDB" id="A0A4R7P352"/>
<dbReference type="SUPFAM" id="SSF46689">
    <property type="entry name" value="Homeodomain-like"/>
    <property type="match status" value="1"/>
</dbReference>
<dbReference type="PANTHER" id="PTHR47752:SF1">
    <property type="entry name" value="HTH-TYPE TRANSCRIPTIONAL REPRESSOR FABR"/>
    <property type="match status" value="1"/>
</dbReference>
<dbReference type="EMBL" id="SOBT01000009">
    <property type="protein sequence ID" value="TDU28067.1"/>
    <property type="molecule type" value="Genomic_DNA"/>
</dbReference>
<dbReference type="RefSeq" id="WP_162851179.1">
    <property type="nucleotide sequence ID" value="NZ_MWIN01000010.1"/>
</dbReference>
<dbReference type="PANTHER" id="PTHR47752">
    <property type="entry name" value="HTH-TYPE TRANSCRIPTIONAL REPRESSOR FABR"/>
    <property type="match status" value="1"/>
</dbReference>
<dbReference type="GO" id="GO:0003677">
    <property type="term" value="F:DNA binding"/>
    <property type="evidence" value="ECO:0007669"/>
    <property type="project" value="UniProtKB-UniRule"/>
</dbReference>
<dbReference type="FunFam" id="1.10.10.60:FF:000034">
    <property type="entry name" value="HTH-type transcriptional repressor FabR"/>
    <property type="match status" value="1"/>
</dbReference>
<accession>A0A4R7P352</accession>
<reference evidence="6 7" key="1">
    <citation type="submission" date="2019-03" db="EMBL/GenBank/DDBJ databases">
        <title>Genomic Encyclopedia of Type Strains, Phase IV (KMG-IV): sequencing the most valuable type-strain genomes for metagenomic binning, comparative biology and taxonomic classification.</title>
        <authorList>
            <person name="Goeker M."/>
        </authorList>
    </citation>
    <scope>NUCLEOTIDE SEQUENCE [LARGE SCALE GENOMIC DNA]</scope>
    <source>
        <strain evidence="6 7">DSM 26377</strain>
    </source>
</reference>
<dbReference type="InterPro" id="IPR001647">
    <property type="entry name" value="HTH_TetR"/>
</dbReference>
<proteinExistence type="predicted"/>
<name>A0A4R7P352_9GAMM</name>
<dbReference type="InterPro" id="IPR009057">
    <property type="entry name" value="Homeodomain-like_sf"/>
</dbReference>
<gene>
    <name evidence="6" type="ORF">DFR24_2426</name>
</gene>
<evidence type="ECO:0000259" key="5">
    <source>
        <dbReference type="PROSITE" id="PS50977"/>
    </source>
</evidence>
<evidence type="ECO:0000313" key="6">
    <source>
        <dbReference type="EMBL" id="TDU28067.1"/>
    </source>
</evidence>
<evidence type="ECO:0000256" key="3">
    <source>
        <dbReference type="ARBA" id="ARBA00023163"/>
    </source>
</evidence>
<dbReference type="Pfam" id="PF00440">
    <property type="entry name" value="TetR_N"/>
    <property type="match status" value="1"/>
</dbReference>
<dbReference type="InterPro" id="IPR054129">
    <property type="entry name" value="DesT_TetR_C"/>
</dbReference>
<keyword evidence="7" id="KW-1185">Reference proteome</keyword>
<evidence type="ECO:0000256" key="1">
    <source>
        <dbReference type="ARBA" id="ARBA00023015"/>
    </source>
</evidence>
<dbReference type="Gene3D" id="1.10.357.10">
    <property type="entry name" value="Tetracycline Repressor, domain 2"/>
    <property type="match status" value="1"/>
</dbReference>
<evidence type="ECO:0000256" key="2">
    <source>
        <dbReference type="ARBA" id="ARBA00023125"/>
    </source>
</evidence>
<organism evidence="6 7">
    <name type="scientific">Panacagrimonas perspica</name>
    <dbReference type="NCBI Taxonomy" id="381431"/>
    <lineage>
        <taxon>Bacteria</taxon>
        <taxon>Pseudomonadati</taxon>
        <taxon>Pseudomonadota</taxon>
        <taxon>Gammaproteobacteria</taxon>
        <taxon>Nevskiales</taxon>
        <taxon>Nevskiaceae</taxon>
        <taxon>Panacagrimonas</taxon>
    </lineage>
</organism>
<sequence length="212" mass="23402">MAIRDEKKQQTRQSLLDAAIAMVATGRSFASLSLREVTRDAGVVPASFYRHFRDMDELGLALVDDTCQQLRKLIRAARTTQAPGDNMLAASTSTFLHYVNANRSAFHFLLRERYGGSAPLRESITREVRGFTIDLAADFAKFPHFSQLPRDDVEMMATLLVNTVVSALGELLELPMDHPDTQGAIAKTLTDQLRVIVLGGLAWKPGTKLPMG</sequence>
<feature type="DNA-binding region" description="H-T-H motif" evidence="4">
    <location>
        <begin position="33"/>
        <end position="52"/>
    </location>
</feature>
<dbReference type="InterPro" id="IPR050692">
    <property type="entry name" value="HTH_transcr_repressor_FabR"/>
</dbReference>
<keyword evidence="1" id="KW-0805">Transcription regulation</keyword>
<dbReference type="NCBIfam" id="NF008402">
    <property type="entry name" value="PRK11202.1"/>
    <property type="match status" value="1"/>
</dbReference>
<dbReference type="Proteomes" id="UP000295341">
    <property type="component" value="Unassembled WGS sequence"/>
</dbReference>
<feature type="domain" description="HTH tetR-type" evidence="5">
    <location>
        <begin position="9"/>
        <end position="70"/>
    </location>
</feature>
<keyword evidence="3" id="KW-0804">Transcription</keyword>
<protein>
    <submittedName>
        <fullName evidence="6">TetR family transcriptional regulator</fullName>
    </submittedName>
</protein>
<dbReference type="PROSITE" id="PS50977">
    <property type="entry name" value="HTH_TETR_2"/>
    <property type="match status" value="1"/>
</dbReference>
<dbReference type="Pfam" id="PF21943">
    <property type="entry name" value="TetR_C_46"/>
    <property type="match status" value="1"/>
</dbReference>
<keyword evidence="2 4" id="KW-0238">DNA-binding</keyword>
<evidence type="ECO:0000256" key="4">
    <source>
        <dbReference type="PROSITE-ProRule" id="PRU00335"/>
    </source>
</evidence>